<evidence type="ECO:0000256" key="3">
    <source>
        <dbReference type="ARBA" id="ARBA00022692"/>
    </source>
</evidence>
<feature type="domain" description="Major facilitator superfamily (MFS) profile" evidence="7">
    <location>
        <begin position="14"/>
        <end position="432"/>
    </location>
</feature>
<feature type="transmembrane region" description="Helical" evidence="6">
    <location>
        <begin position="321"/>
        <end position="337"/>
    </location>
</feature>
<comment type="subcellular location">
    <subcellularLocation>
        <location evidence="1">Cell membrane</location>
        <topology evidence="1">Multi-pass membrane protein</topology>
    </subcellularLocation>
</comment>
<evidence type="ECO:0000256" key="1">
    <source>
        <dbReference type="ARBA" id="ARBA00004651"/>
    </source>
</evidence>
<feature type="transmembrane region" description="Helical" evidence="6">
    <location>
        <begin position="90"/>
        <end position="108"/>
    </location>
</feature>
<dbReference type="InterPro" id="IPR050327">
    <property type="entry name" value="Proton-linked_MCT"/>
</dbReference>
<feature type="transmembrane region" description="Helical" evidence="6">
    <location>
        <begin position="147"/>
        <end position="167"/>
    </location>
</feature>
<dbReference type="Proteomes" id="UP001158066">
    <property type="component" value="Unassembled WGS sequence"/>
</dbReference>
<feature type="transmembrane region" description="Helical" evidence="6">
    <location>
        <begin position="15"/>
        <end position="36"/>
    </location>
</feature>
<dbReference type="PROSITE" id="PS50850">
    <property type="entry name" value="MFS"/>
    <property type="match status" value="1"/>
</dbReference>
<keyword evidence="2" id="KW-0813">Transport</keyword>
<feature type="transmembrane region" description="Helical" evidence="6">
    <location>
        <begin position="406"/>
        <end position="426"/>
    </location>
</feature>
<dbReference type="InterPro" id="IPR036259">
    <property type="entry name" value="MFS_trans_sf"/>
</dbReference>
<dbReference type="InterPro" id="IPR011701">
    <property type="entry name" value="MFS"/>
</dbReference>
<dbReference type="Gene3D" id="1.20.1250.20">
    <property type="entry name" value="MFS general substrate transporter like domains"/>
    <property type="match status" value="2"/>
</dbReference>
<keyword evidence="9" id="KW-1185">Reference proteome</keyword>
<gene>
    <name evidence="8" type="ORF">SAMN06296020_101129</name>
</gene>
<feature type="transmembrane region" description="Helical" evidence="6">
    <location>
        <begin position="56"/>
        <end position="78"/>
    </location>
</feature>
<dbReference type="PANTHER" id="PTHR11360">
    <property type="entry name" value="MONOCARBOXYLATE TRANSPORTER"/>
    <property type="match status" value="1"/>
</dbReference>
<feature type="transmembrane region" description="Helical" evidence="6">
    <location>
        <begin position="253"/>
        <end position="276"/>
    </location>
</feature>
<evidence type="ECO:0000256" key="6">
    <source>
        <dbReference type="SAM" id="Phobius"/>
    </source>
</evidence>
<feature type="transmembrane region" description="Helical" evidence="6">
    <location>
        <begin position="288"/>
        <end position="309"/>
    </location>
</feature>
<evidence type="ECO:0000313" key="9">
    <source>
        <dbReference type="Proteomes" id="UP001158066"/>
    </source>
</evidence>
<accession>A0AA45WST6</accession>
<proteinExistence type="predicted"/>
<dbReference type="RefSeq" id="WP_283407491.1">
    <property type="nucleotide sequence ID" value="NZ_FXUF01000001.1"/>
</dbReference>
<feature type="transmembrane region" description="Helical" evidence="6">
    <location>
        <begin position="114"/>
        <end position="135"/>
    </location>
</feature>
<evidence type="ECO:0000259" key="7">
    <source>
        <dbReference type="PROSITE" id="PS50850"/>
    </source>
</evidence>
<feature type="transmembrane region" description="Helical" evidence="6">
    <location>
        <begin position="179"/>
        <end position="200"/>
    </location>
</feature>
<dbReference type="PANTHER" id="PTHR11360:SF308">
    <property type="entry name" value="BLL3089 PROTEIN"/>
    <property type="match status" value="1"/>
</dbReference>
<keyword evidence="4 6" id="KW-1133">Transmembrane helix</keyword>
<dbReference type="GO" id="GO:0005886">
    <property type="term" value="C:plasma membrane"/>
    <property type="evidence" value="ECO:0007669"/>
    <property type="project" value="UniProtKB-SubCell"/>
</dbReference>
<sequence length="440" mass="48831">MKRTYTDNERTKNPLAFSGYSWVIVGISALILFFSGPGQTYNVSVFINSYIESEGWSRSAVSGFYSMATLIAGLLMPLSGRWIDGKGHRLMTPVIATLLAAACIWMSFMKSPWMLMVGFFMIRFLGQGSMSLLSSTLTPQWFVRKRGIALSLTALGGVAGSAMIPVISNRLITNYGPAFAWRFWALLLLGIMVPAGWLLIRNRPEEIGMGPDGMMAYENEQQLSQMPHQQENLPGRVHEAHDWTPGEAMKTRAFWMMLFCMLIPSMINTGITFHMVSIIGEKGFDSSFAALILSIYAMVQLPVTFLAGWLCDHYRVHRLKAFNFGLLAVSMLMVLYSPSRLLLIVYALVHGIYSAIDSVSTGVWWPNYFGRRYLGSIRGMGMTAMVIGSALGPLPFGIAFDTFGNYQFIILVMLIFPLAGFLAALISPPPVLNHISGQEE</sequence>
<organism evidence="8 9">
    <name type="scientific">Anoxynatronum buryatiense</name>
    <dbReference type="NCBI Taxonomy" id="489973"/>
    <lineage>
        <taxon>Bacteria</taxon>
        <taxon>Bacillati</taxon>
        <taxon>Bacillota</taxon>
        <taxon>Clostridia</taxon>
        <taxon>Eubacteriales</taxon>
        <taxon>Clostridiaceae</taxon>
        <taxon>Anoxynatronum</taxon>
    </lineage>
</organism>
<dbReference type="InterPro" id="IPR020846">
    <property type="entry name" value="MFS_dom"/>
</dbReference>
<evidence type="ECO:0000256" key="4">
    <source>
        <dbReference type="ARBA" id="ARBA00022989"/>
    </source>
</evidence>
<reference evidence="8" key="1">
    <citation type="submission" date="2017-05" db="EMBL/GenBank/DDBJ databases">
        <authorList>
            <person name="Varghese N."/>
            <person name="Submissions S."/>
        </authorList>
    </citation>
    <scope>NUCLEOTIDE SEQUENCE</scope>
    <source>
        <strain evidence="8">Su22</strain>
    </source>
</reference>
<dbReference type="GO" id="GO:0022857">
    <property type="term" value="F:transmembrane transporter activity"/>
    <property type="evidence" value="ECO:0007669"/>
    <property type="project" value="InterPro"/>
</dbReference>
<feature type="transmembrane region" description="Helical" evidence="6">
    <location>
        <begin position="377"/>
        <end position="400"/>
    </location>
</feature>
<keyword evidence="3 6" id="KW-0812">Transmembrane</keyword>
<dbReference type="Pfam" id="PF07690">
    <property type="entry name" value="MFS_1"/>
    <property type="match status" value="1"/>
</dbReference>
<evidence type="ECO:0000313" key="8">
    <source>
        <dbReference type="EMBL" id="SMP38631.1"/>
    </source>
</evidence>
<keyword evidence="5 6" id="KW-0472">Membrane</keyword>
<dbReference type="EMBL" id="FXUF01000001">
    <property type="protein sequence ID" value="SMP38631.1"/>
    <property type="molecule type" value="Genomic_DNA"/>
</dbReference>
<evidence type="ECO:0000256" key="2">
    <source>
        <dbReference type="ARBA" id="ARBA00022448"/>
    </source>
</evidence>
<dbReference type="AlphaFoldDB" id="A0AA45WST6"/>
<evidence type="ECO:0000256" key="5">
    <source>
        <dbReference type="ARBA" id="ARBA00023136"/>
    </source>
</evidence>
<dbReference type="SUPFAM" id="SSF103473">
    <property type="entry name" value="MFS general substrate transporter"/>
    <property type="match status" value="1"/>
</dbReference>
<name>A0AA45WST6_9CLOT</name>
<comment type="caution">
    <text evidence="8">The sequence shown here is derived from an EMBL/GenBank/DDBJ whole genome shotgun (WGS) entry which is preliminary data.</text>
</comment>
<protein>
    <submittedName>
        <fullName evidence="8">Sugar phosphate permease</fullName>
    </submittedName>
</protein>